<dbReference type="GO" id="GO:0140098">
    <property type="term" value="F:catalytic activity, acting on RNA"/>
    <property type="evidence" value="ECO:0007669"/>
    <property type="project" value="UniProtKB-ARBA"/>
</dbReference>
<name>A0A5M8AJD5_9BURK</name>
<dbReference type="InterPro" id="IPR018496">
    <property type="entry name" value="PsdUridine_synth_RsuA/RluB_CS"/>
</dbReference>
<gene>
    <name evidence="6" type="ORF">F1599_13140</name>
</gene>
<evidence type="ECO:0000256" key="2">
    <source>
        <dbReference type="ARBA" id="ARBA00023235"/>
    </source>
</evidence>
<dbReference type="InterPro" id="IPR020094">
    <property type="entry name" value="TruA/RsuA/RluB/E/F_N"/>
</dbReference>
<dbReference type="InterPro" id="IPR042092">
    <property type="entry name" value="PsdUridine_s_RsuA/RluB/E/F_cat"/>
</dbReference>
<dbReference type="Pfam" id="PF00849">
    <property type="entry name" value="PseudoU_synth_2"/>
    <property type="match status" value="1"/>
</dbReference>
<protein>
    <recommendedName>
        <fullName evidence="3">Pseudouridine synthase</fullName>
        <ecNumber evidence="3">5.4.99.-</ecNumber>
    </recommendedName>
</protein>
<comment type="similarity">
    <text evidence="1 3">Belongs to the pseudouridine synthase RsuA family.</text>
</comment>
<dbReference type="InterPro" id="IPR000748">
    <property type="entry name" value="PsdUridine_synth_RsuA/RluB/E/F"/>
</dbReference>
<keyword evidence="2 3" id="KW-0413">Isomerase</keyword>
<evidence type="ECO:0000256" key="1">
    <source>
        <dbReference type="ARBA" id="ARBA00008348"/>
    </source>
</evidence>
<dbReference type="InterPro" id="IPR020103">
    <property type="entry name" value="PsdUridine_synth_cat_dom_sf"/>
</dbReference>
<dbReference type="PANTHER" id="PTHR47683:SF2">
    <property type="entry name" value="RNA-BINDING S4 DOMAIN-CONTAINING PROTEIN"/>
    <property type="match status" value="1"/>
</dbReference>
<comment type="caution">
    <text evidence="6">The sequence shown here is derived from an EMBL/GenBank/DDBJ whole genome shotgun (WGS) entry which is preliminary data.</text>
</comment>
<feature type="region of interest" description="Disordered" evidence="4">
    <location>
        <begin position="182"/>
        <end position="270"/>
    </location>
</feature>
<dbReference type="EC" id="5.4.99.-" evidence="3"/>
<dbReference type="InterPro" id="IPR006145">
    <property type="entry name" value="PsdUridine_synth_RsuA/RluA"/>
</dbReference>
<evidence type="ECO:0000259" key="5">
    <source>
        <dbReference type="Pfam" id="PF00849"/>
    </source>
</evidence>
<dbReference type="AlphaFoldDB" id="A0A5M8AJD5"/>
<dbReference type="Gene3D" id="3.30.70.1560">
    <property type="entry name" value="Alpha-L RNA-binding motif"/>
    <property type="match status" value="1"/>
</dbReference>
<evidence type="ECO:0000256" key="4">
    <source>
        <dbReference type="SAM" id="MobiDB-lite"/>
    </source>
</evidence>
<proteinExistence type="inferred from homology"/>
<dbReference type="PROSITE" id="PS01149">
    <property type="entry name" value="PSI_RSU"/>
    <property type="match status" value="1"/>
</dbReference>
<feature type="compositionally biased region" description="Polar residues" evidence="4">
    <location>
        <begin position="243"/>
        <end position="254"/>
    </location>
</feature>
<organism evidence="6 7">
    <name type="scientific">Cupriavidus cauae</name>
    <dbReference type="NCBI Taxonomy" id="2608999"/>
    <lineage>
        <taxon>Bacteria</taxon>
        <taxon>Pseudomonadati</taxon>
        <taxon>Pseudomonadota</taxon>
        <taxon>Betaproteobacteria</taxon>
        <taxon>Burkholderiales</taxon>
        <taxon>Burkholderiaceae</taxon>
        <taxon>Cupriavidus</taxon>
    </lineage>
</organism>
<evidence type="ECO:0000313" key="7">
    <source>
        <dbReference type="Proteomes" id="UP000324324"/>
    </source>
</evidence>
<dbReference type="GO" id="GO:0001522">
    <property type="term" value="P:pseudouridine synthesis"/>
    <property type="evidence" value="ECO:0007669"/>
    <property type="project" value="InterPro"/>
</dbReference>
<dbReference type="Proteomes" id="UP000324324">
    <property type="component" value="Unassembled WGS sequence"/>
</dbReference>
<dbReference type="NCBIfam" id="TIGR00093">
    <property type="entry name" value="pseudouridine synthase"/>
    <property type="match status" value="1"/>
</dbReference>
<evidence type="ECO:0000313" key="6">
    <source>
        <dbReference type="EMBL" id="KAA6123868.1"/>
    </source>
</evidence>
<dbReference type="GO" id="GO:0003723">
    <property type="term" value="F:RNA binding"/>
    <property type="evidence" value="ECO:0007669"/>
    <property type="project" value="InterPro"/>
</dbReference>
<evidence type="ECO:0000256" key="3">
    <source>
        <dbReference type="RuleBase" id="RU003887"/>
    </source>
</evidence>
<dbReference type="GO" id="GO:0006364">
    <property type="term" value="P:rRNA processing"/>
    <property type="evidence" value="ECO:0007669"/>
    <property type="project" value="UniProtKB-ARBA"/>
</dbReference>
<keyword evidence="7" id="KW-1185">Reference proteome</keyword>
<dbReference type="Gene3D" id="3.30.70.580">
    <property type="entry name" value="Pseudouridine synthase I, catalytic domain, N-terminal subdomain"/>
    <property type="match status" value="1"/>
</dbReference>
<accession>A0A5M8AJD5</accession>
<dbReference type="PANTHER" id="PTHR47683">
    <property type="entry name" value="PSEUDOURIDINE SYNTHASE FAMILY PROTEIN-RELATED"/>
    <property type="match status" value="1"/>
</dbReference>
<sequence length="270" mass="28923">MTLIALNKPFGTMSQFSPHPSRQTLADWIAMPDVYPAGRLDADSEGLLLLTDDGVLQARIADPRQKLAKTYLAQVEGVPDEAALARLRAGLDLGDFQTLPAQATLIDEPDFLWPRTPPIRFRAAIPTQWLEIVIHEGKNRQVRRMTAAVGYPTLRLVRVGIGALDLRQLGLAPGQWQEVAPQSLGMSGPARGATPVRPRPSSGGANSGRTKPGRTSPGPANPGRTGTSPENAGPGKARRTDAGRTNTGRTNAGRNDSDRTAGPSRRRRPG</sequence>
<dbReference type="EMBL" id="VWRN01000034">
    <property type="protein sequence ID" value="KAA6123868.1"/>
    <property type="molecule type" value="Genomic_DNA"/>
</dbReference>
<reference evidence="6 7" key="1">
    <citation type="submission" date="2019-09" db="EMBL/GenBank/DDBJ databases">
        <title>Isolation of a novel species in the genus Cupriavidus from patients with sepsis using whole genome sequencing.</title>
        <authorList>
            <person name="Kweon O.J."/>
            <person name="Lee M.-K."/>
        </authorList>
    </citation>
    <scope>NUCLEOTIDE SEQUENCE [LARGE SCALE GENOMIC DNA]</scope>
    <source>
        <strain evidence="6 7">MKL-01</strain>
    </source>
</reference>
<feature type="domain" description="Pseudouridine synthase RsuA/RluA-like" evidence="5">
    <location>
        <begin position="3"/>
        <end position="148"/>
    </location>
</feature>
<dbReference type="GO" id="GO:0009982">
    <property type="term" value="F:pseudouridine synthase activity"/>
    <property type="evidence" value="ECO:0007669"/>
    <property type="project" value="InterPro"/>
</dbReference>
<dbReference type="InterPro" id="IPR050343">
    <property type="entry name" value="RsuA_PseudoU_synthase"/>
</dbReference>
<dbReference type="SUPFAM" id="SSF55120">
    <property type="entry name" value="Pseudouridine synthase"/>
    <property type="match status" value="1"/>
</dbReference>